<protein>
    <submittedName>
        <fullName evidence="1">Uncharacterized protein</fullName>
    </submittedName>
</protein>
<sequence>MPVVSEVVRDLRVKRYFAYQFIADLHETPHRFGCTVSSEGRADIQSRNLTAASSMTFSGEDAPAEPMQVSVILCDGKLFQRFDQSGSEDWIELADTGSGWLNELLPLRLLEFAEPGKPLASDGVTIVGVPVARIPGETFSTMRGETNSATNLLDPSDTVRLSVTCAGGSLTVCEVSLPGADGTQDRMRIELEPASEFEVMPPAGACQRFSNIEDFTQTASQQLRPEDQ</sequence>
<proteinExistence type="predicted"/>
<dbReference type="RefSeq" id="WP_064440018.1">
    <property type="nucleotide sequence ID" value="NZ_BDDI01000006.1"/>
</dbReference>
<evidence type="ECO:0000313" key="2">
    <source>
        <dbReference type="Proteomes" id="UP000567922"/>
    </source>
</evidence>
<dbReference type="Proteomes" id="UP000567922">
    <property type="component" value="Unassembled WGS sequence"/>
</dbReference>
<organism evidence="1 2">
    <name type="scientific">Hoyosella altamirensis</name>
    <dbReference type="NCBI Taxonomy" id="616997"/>
    <lineage>
        <taxon>Bacteria</taxon>
        <taxon>Bacillati</taxon>
        <taxon>Actinomycetota</taxon>
        <taxon>Actinomycetes</taxon>
        <taxon>Mycobacteriales</taxon>
        <taxon>Hoyosellaceae</taxon>
        <taxon>Hoyosella</taxon>
    </lineage>
</organism>
<reference evidence="1 2" key="1">
    <citation type="submission" date="2020-08" db="EMBL/GenBank/DDBJ databases">
        <title>Sequencing the genomes of 1000 actinobacteria strains.</title>
        <authorList>
            <person name="Klenk H.-P."/>
        </authorList>
    </citation>
    <scope>NUCLEOTIDE SEQUENCE [LARGE SCALE GENOMIC DNA]</scope>
    <source>
        <strain evidence="1 2">DSM 45258</strain>
    </source>
</reference>
<name>A0A839RQC4_9ACTN</name>
<gene>
    <name evidence="1" type="ORF">FHU29_002612</name>
</gene>
<comment type="caution">
    <text evidence="1">The sequence shown here is derived from an EMBL/GenBank/DDBJ whole genome shotgun (WGS) entry which is preliminary data.</text>
</comment>
<dbReference type="EMBL" id="JACHWS010000002">
    <property type="protein sequence ID" value="MBB3038163.1"/>
    <property type="molecule type" value="Genomic_DNA"/>
</dbReference>
<keyword evidence="2" id="KW-1185">Reference proteome</keyword>
<evidence type="ECO:0000313" key="1">
    <source>
        <dbReference type="EMBL" id="MBB3038163.1"/>
    </source>
</evidence>
<dbReference type="AlphaFoldDB" id="A0A839RQC4"/>
<accession>A0A839RQC4</accession>